<dbReference type="EMBL" id="QLNT01000015">
    <property type="protein sequence ID" value="KAF3067600.1"/>
    <property type="molecule type" value="Genomic_DNA"/>
</dbReference>
<protein>
    <recommendedName>
        <fullName evidence="3">DNA2/NAM7 helicase helicase domain-containing protein</fullName>
    </recommendedName>
</protein>
<comment type="caution">
    <text evidence="1">The sequence shown here is derived from an EMBL/GenBank/DDBJ whole genome shotgun (WGS) entry which is preliminary data.</text>
</comment>
<organism evidence="1 2">
    <name type="scientific">Trichoderma lentiforme</name>
    <dbReference type="NCBI Taxonomy" id="1567552"/>
    <lineage>
        <taxon>Eukaryota</taxon>
        <taxon>Fungi</taxon>
        <taxon>Dikarya</taxon>
        <taxon>Ascomycota</taxon>
        <taxon>Pezizomycotina</taxon>
        <taxon>Sordariomycetes</taxon>
        <taxon>Hypocreomycetidae</taxon>
        <taxon>Hypocreales</taxon>
        <taxon>Hypocreaceae</taxon>
        <taxon>Trichoderma</taxon>
    </lineage>
</organism>
<name>A0A9P4XC20_9HYPO</name>
<keyword evidence="2" id="KW-1185">Reference proteome</keyword>
<evidence type="ECO:0000313" key="2">
    <source>
        <dbReference type="Proteomes" id="UP000801864"/>
    </source>
</evidence>
<proteinExistence type="predicted"/>
<dbReference type="AlphaFoldDB" id="A0A9P4XC20"/>
<evidence type="ECO:0000313" key="1">
    <source>
        <dbReference type="EMBL" id="KAF3067600.1"/>
    </source>
</evidence>
<accession>A0A9P4XC20</accession>
<evidence type="ECO:0008006" key="3">
    <source>
        <dbReference type="Google" id="ProtNLM"/>
    </source>
</evidence>
<dbReference type="Gene3D" id="3.40.50.300">
    <property type="entry name" value="P-loop containing nucleotide triphosphate hydrolases"/>
    <property type="match status" value="1"/>
</dbReference>
<dbReference type="Proteomes" id="UP000801864">
    <property type="component" value="Unassembled WGS sequence"/>
</dbReference>
<sequence>MTLFDHLSSSPHPARPSFAVVDEAGRLTEAMSLGPFAQYPDTPVVLVGDTKQFGPMAATAMDREYRALFASQRKRSLLKRVQETGHV</sequence>
<reference evidence="1 2" key="1">
    <citation type="submission" date="2018-06" db="EMBL/GenBank/DDBJ databases">
        <title>Genome analysis of cellulolytic fungus Trichoderma lentiforme CFAM-422.</title>
        <authorList>
            <person name="Steindorff A.S."/>
            <person name="Formighieri E.F."/>
            <person name="Midorikawa G.E.O."/>
            <person name="Tamietti M.S."/>
            <person name="Ramos E.Z."/>
            <person name="Silva A.S."/>
            <person name="Bon E.P.S."/>
            <person name="Mendes T.D."/>
            <person name="Damaso M.C.T."/>
            <person name="Favaro L.C.L."/>
        </authorList>
    </citation>
    <scope>NUCLEOTIDE SEQUENCE [LARGE SCALE GENOMIC DNA]</scope>
    <source>
        <strain evidence="1 2">CFAM-422</strain>
    </source>
</reference>
<gene>
    <name evidence="1" type="ORF">CFAM422_008348</name>
</gene>
<dbReference type="SUPFAM" id="SSF52540">
    <property type="entry name" value="P-loop containing nucleoside triphosphate hydrolases"/>
    <property type="match status" value="1"/>
</dbReference>
<dbReference type="InterPro" id="IPR027417">
    <property type="entry name" value="P-loop_NTPase"/>
</dbReference>